<organism evidence="1 2">
    <name type="scientific">Streptomyces gottesmaniae</name>
    <dbReference type="NCBI Taxonomy" id="3075518"/>
    <lineage>
        <taxon>Bacteria</taxon>
        <taxon>Bacillati</taxon>
        <taxon>Actinomycetota</taxon>
        <taxon>Actinomycetes</taxon>
        <taxon>Kitasatosporales</taxon>
        <taxon>Streptomycetaceae</taxon>
        <taxon>Streptomyces</taxon>
    </lineage>
</organism>
<name>A0ABU2Z7W9_9ACTN</name>
<dbReference type="Proteomes" id="UP001180737">
    <property type="component" value="Unassembled WGS sequence"/>
</dbReference>
<evidence type="ECO:0000313" key="2">
    <source>
        <dbReference type="Proteomes" id="UP001180737"/>
    </source>
</evidence>
<sequence>MAEPVELTIALEEGFEGQHVVVVVDGDVVLDDPEVRTRRQIGLARSVPVRLPEGEHAIGVLVDGVERLNIRVDSGAVRWAGISRDADGSLDVVTGSGLRGYA</sequence>
<evidence type="ECO:0000313" key="1">
    <source>
        <dbReference type="EMBL" id="MDT0572521.1"/>
    </source>
</evidence>
<dbReference type="RefSeq" id="WP_033527257.1">
    <property type="nucleotide sequence ID" value="NZ_JAVRFJ010000039.1"/>
</dbReference>
<proteinExistence type="predicted"/>
<protein>
    <submittedName>
        <fullName evidence="1">Uncharacterized protein</fullName>
    </submittedName>
</protein>
<dbReference type="EMBL" id="JAVRFJ010000039">
    <property type="protein sequence ID" value="MDT0572521.1"/>
    <property type="molecule type" value="Genomic_DNA"/>
</dbReference>
<accession>A0ABU2Z7W9</accession>
<comment type="caution">
    <text evidence="1">The sequence shown here is derived from an EMBL/GenBank/DDBJ whole genome shotgun (WGS) entry which is preliminary data.</text>
</comment>
<gene>
    <name evidence="1" type="ORF">RM704_34530</name>
</gene>
<reference evidence="1" key="1">
    <citation type="submission" date="2024-05" db="EMBL/GenBank/DDBJ databases">
        <title>30 novel species of actinomycetes from the DSMZ collection.</title>
        <authorList>
            <person name="Nouioui I."/>
        </authorList>
    </citation>
    <scope>NUCLEOTIDE SEQUENCE</scope>
    <source>
        <strain evidence="1">DSM 3412</strain>
    </source>
</reference>
<keyword evidence="2" id="KW-1185">Reference proteome</keyword>